<keyword evidence="3" id="KW-1185">Reference proteome</keyword>
<feature type="region of interest" description="Disordered" evidence="1">
    <location>
        <begin position="60"/>
        <end position="86"/>
    </location>
</feature>
<evidence type="ECO:0000256" key="1">
    <source>
        <dbReference type="SAM" id="MobiDB-lite"/>
    </source>
</evidence>
<evidence type="ECO:0000313" key="2">
    <source>
        <dbReference type="EMBL" id="BBX33443.1"/>
    </source>
</evidence>
<evidence type="ECO:0000313" key="3">
    <source>
        <dbReference type="Proteomes" id="UP000465622"/>
    </source>
</evidence>
<protein>
    <submittedName>
        <fullName evidence="2">Uncharacterized protein</fullName>
    </submittedName>
</protein>
<dbReference type="EMBL" id="AP022567">
    <property type="protein sequence ID" value="BBX33443.1"/>
    <property type="molecule type" value="Genomic_DNA"/>
</dbReference>
<gene>
    <name evidence="2" type="ORF">MMAGJ_27250</name>
</gene>
<sequence length="86" mass="9741">MAAAATAVAWVKMREVFREMVIGLNLPMVRRRRSGAEVTVADHAPVARVNRLPQSHVRCDRPGLLAPYRDLSRPGARTRSDRQERH</sequence>
<dbReference type="Proteomes" id="UP000465622">
    <property type="component" value="Chromosome"/>
</dbReference>
<accession>A0ABN5Y725</accession>
<organism evidence="2 3">
    <name type="scientific">Mycolicibacterium mageritense</name>
    <name type="common">Mycobacterium mageritense</name>
    <dbReference type="NCBI Taxonomy" id="53462"/>
    <lineage>
        <taxon>Bacteria</taxon>
        <taxon>Bacillati</taxon>
        <taxon>Actinomycetota</taxon>
        <taxon>Actinomycetes</taxon>
        <taxon>Mycobacteriales</taxon>
        <taxon>Mycobacteriaceae</taxon>
        <taxon>Mycolicibacterium</taxon>
    </lineage>
</organism>
<name>A0ABN5Y725_MYCME</name>
<reference evidence="2 3" key="1">
    <citation type="journal article" date="2019" name="Emerg. Microbes Infect.">
        <title>Comprehensive subspecies identification of 175 nontuberculous mycobacteria species based on 7547 genomic profiles.</title>
        <authorList>
            <person name="Matsumoto Y."/>
            <person name="Kinjo T."/>
            <person name="Motooka D."/>
            <person name="Nabeya D."/>
            <person name="Jung N."/>
            <person name="Uechi K."/>
            <person name="Horii T."/>
            <person name="Iida T."/>
            <person name="Fujita J."/>
            <person name="Nakamura S."/>
        </authorList>
    </citation>
    <scope>NUCLEOTIDE SEQUENCE [LARGE SCALE GENOMIC DNA]</scope>
    <source>
        <strain evidence="2 3">JCM 12375</strain>
    </source>
</reference>
<proteinExistence type="predicted"/>